<dbReference type="InterPro" id="IPR006357">
    <property type="entry name" value="HAD-SF_hydro_IIA"/>
</dbReference>
<dbReference type="NCBIfam" id="TIGR01460">
    <property type="entry name" value="HAD-SF-IIA"/>
    <property type="match status" value="1"/>
</dbReference>
<dbReference type="Pfam" id="PF13242">
    <property type="entry name" value="Hydrolase_like"/>
    <property type="match status" value="1"/>
</dbReference>
<dbReference type="PIRSF" id="PIRSF000915">
    <property type="entry name" value="PGP-type_phosphatase"/>
    <property type="match status" value="1"/>
</dbReference>
<dbReference type="Proteomes" id="UP000643525">
    <property type="component" value="Unassembled WGS sequence"/>
</dbReference>
<sequence length="283" mass="29627">MTAGLIHSYDGVLFDLDGVLYAGPSAIDGAAEAVEELVRLEVPRAYVTNNASRSAQQVAEHLQSLGIPALTEEVFGSAPAGIILLTESVAPGASVLVTGSDYLRELVEQAGFVVVRSSVQTPDAVIQGFDPSLSWADLAEASYAINAGAQWFATNLDLSIPRERGIAPGNGALIEAVGRATGQRPRAAGKPEPVMFTQAAQYLQLTNPLVVGDRLDTDVLGGNRAGFDTTLVLTGIDSEAAAAQAEPESQPRWIIEHLGALFDGAHRPVRTAEHPAPQQGPST</sequence>
<proteinExistence type="inferred from homology"/>
<organism evidence="2 3">
    <name type="scientific">Nesterenkonia lutea</name>
    <dbReference type="NCBI Taxonomy" id="272919"/>
    <lineage>
        <taxon>Bacteria</taxon>
        <taxon>Bacillati</taxon>
        <taxon>Actinomycetota</taxon>
        <taxon>Actinomycetes</taxon>
        <taxon>Micrococcales</taxon>
        <taxon>Micrococcaceae</taxon>
        <taxon>Nesterenkonia</taxon>
    </lineage>
</organism>
<accession>A0ABR9JCC1</accession>
<dbReference type="EMBL" id="JADBED010000001">
    <property type="protein sequence ID" value="MBE1523576.1"/>
    <property type="molecule type" value="Genomic_DNA"/>
</dbReference>
<evidence type="ECO:0000313" key="3">
    <source>
        <dbReference type="Proteomes" id="UP000643525"/>
    </source>
</evidence>
<gene>
    <name evidence="2" type="ORF">H4W27_000694</name>
</gene>
<dbReference type="SUPFAM" id="SSF56784">
    <property type="entry name" value="HAD-like"/>
    <property type="match status" value="1"/>
</dbReference>
<comment type="caution">
    <text evidence="2">The sequence shown here is derived from an EMBL/GenBank/DDBJ whole genome shotgun (WGS) entry which is preliminary data.</text>
</comment>
<dbReference type="Gene3D" id="3.40.50.1000">
    <property type="entry name" value="HAD superfamily/HAD-like"/>
    <property type="match status" value="2"/>
</dbReference>
<evidence type="ECO:0000256" key="1">
    <source>
        <dbReference type="PIRNR" id="PIRNR000915"/>
    </source>
</evidence>
<protein>
    <submittedName>
        <fullName evidence="2">HAD superfamily hydrolase (TIGR01450 family)</fullName>
    </submittedName>
</protein>
<dbReference type="PANTHER" id="PTHR19288">
    <property type="entry name" value="4-NITROPHENYLPHOSPHATASE-RELATED"/>
    <property type="match status" value="1"/>
</dbReference>
<evidence type="ECO:0000313" key="2">
    <source>
        <dbReference type="EMBL" id="MBE1523576.1"/>
    </source>
</evidence>
<keyword evidence="2" id="KW-0378">Hydrolase</keyword>
<reference evidence="2 3" key="1">
    <citation type="submission" date="2020-10" db="EMBL/GenBank/DDBJ databases">
        <title>Sequencing the genomes of 1000 actinobacteria strains.</title>
        <authorList>
            <person name="Klenk H.-P."/>
        </authorList>
    </citation>
    <scope>NUCLEOTIDE SEQUENCE [LARGE SCALE GENOMIC DNA]</scope>
    <source>
        <strain evidence="2 3">DSM 15666</strain>
    </source>
</reference>
<comment type="similarity">
    <text evidence="1">Belongs to the HAD-like hydrolase superfamily.</text>
</comment>
<dbReference type="RefSeq" id="WP_192594714.1">
    <property type="nucleotide sequence ID" value="NZ_BAAALJ010000001.1"/>
</dbReference>
<name>A0ABR9JCC1_9MICC</name>
<dbReference type="Pfam" id="PF13344">
    <property type="entry name" value="Hydrolase_6"/>
    <property type="match status" value="1"/>
</dbReference>
<dbReference type="PANTHER" id="PTHR19288:SF95">
    <property type="entry name" value="D-GLYCEROL 3-PHOSPHATE PHOSPHATASE"/>
    <property type="match status" value="1"/>
</dbReference>
<dbReference type="InterPro" id="IPR023214">
    <property type="entry name" value="HAD_sf"/>
</dbReference>
<dbReference type="GO" id="GO:0016787">
    <property type="term" value="F:hydrolase activity"/>
    <property type="evidence" value="ECO:0007669"/>
    <property type="project" value="UniProtKB-KW"/>
</dbReference>
<dbReference type="InterPro" id="IPR036412">
    <property type="entry name" value="HAD-like_sf"/>
</dbReference>
<keyword evidence="3" id="KW-1185">Reference proteome</keyword>